<accession>A0A6G8MYY2</accession>
<gene>
    <name evidence="1" type="primary">ck309</name>
</gene>
<organism evidence="1 2">
    <name type="scientific">Cedratvirus kamchatka</name>
    <dbReference type="NCBI Taxonomy" id="2716914"/>
    <lineage>
        <taxon>Viruses</taxon>
        <taxon>Pithoviruses</taxon>
        <taxon>Orthocedratvirinae</taxon>
        <taxon>Alphacedratvirus</taxon>
        <taxon>Alphacedratvirus rossiense</taxon>
    </lineage>
</organism>
<proteinExistence type="predicted"/>
<evidence type="ECO:0000313" key="2">
    <source>
        <dbReference type="Proteomes" id="UP001224087"/>
    </source>
</evidence>
<reference evidence="1" key="1">
    <citation type="submission" date="2019-12" db="EMBL/GenBank/DDBJ databases">
        <title>The DNA Methylation Landscape of Giant Viruses.</title>
        <authorList>
            <person name="Jeudy S."/>
            <person name="Rigou S."/>
            <person name="Alempic J.-M."/>
            <person name="Claverie J.-M."/>
            <person name="Abergel C."/>
            <person name="Legendre M."/>
        </authorList>
    </citation>
    <scope>NUCLEOTIDE SEQUENCE</scope>
    <source>
        <strain evidence="1">P4</strain>
    </source>
</reference>
<name>A0A6G8MYY2_9VIRU</name>
<evidence type="ECO:0000313" key="1">
    <source>
        <dbReference type="EMBL" id="QIN54434.1"/>
    </source>
</evidence>
<dbReference type="Proteomes" id="UP001224087">
    <property type="component" value="Segment"/>
</dbReference>
<evidence type="ECO:0008006" key="3">
    <source>
        <dbReference type="Google" id="ProtNLM"/>
    </source>
</evidence>
<sequence length="316" mass="36638">MQPEILVAIIKEMEIKDILRMSLVFSELFGEGMWRMLTKHLFFSDWDYYSFLEKATFSPRKRFVQIGIRKSFLPASTVTSQVWFALLNQRKDLIQVLCREQRNITAKICWSLSYGEHIYFNRSMVNYALSILGYMIGEREMVIAKFKPGKKTSLNFTDRIRMNSLSGGGVGTCDEEFLKENSNELCFFVYSVTREKELLSKLLNRVDTKDIAPATKRNILCNLYRSNYLDLAKEFEQKYSVDVSLAIILSCLADYYLNTGDDKGLYESLSLLQEQGLLLAGSYQSKIFELELEEVTTLLKKNRIFNNKVAVKKVFT</sequence>
<keyword evidence="2" id="KW-1185">Reference proteome</keyword>
<protein>
    <recommendedName>
        <fullName evidence="3">F-box domain-containing protein</fullName>
    </recommendedName>
</protein>
<dbReference type="EMBL" id="MN873693">
    <property type="protein sequence ID" value="QIN54434.1"/>
    <property type="molecule type" value="Genomic_DNA"/>
</dbReference>